<dbReference type="InterPro" id="IPR023214">
    <property type="entry name" value="HAD_sf"/>
</dbReference>
<comment type="caution">
    <text evidence="1">The sequence shown here is derived from an EMBL/GenBank/DDBJ whole genome shotgun (WGS) entry which is preliminary data.</text>
</comment>
<organism evidence="1">
    <name type="scientific">Ignisphaera aggregans</name>
    <dbReference type="NCBI Taxonomy" id="334771"/>
    <lineage>
        <taxon>Archaea</taxon>
        <taxon>Thermoproteota</taxon>
        <taxon>Thermoprotei</taxon>
        <taxon>Desulfurococcales</taxon>
        <taxon>Desulfurococcaceae</taxon>
        <taxon>Ignisphaera</taxon>
    </lineage>
</organism>
<proteinExistence type="predicted"/>
<gene>
    <name evidence="1" type="ORF">ENU30_05910</name>
</gene>
<name>A0A7J3JQW8_9CREN</name>
<dbReference type="EMBL" id="DTBZ01000111">
    <property type="protein sequence ID" value="HGQ18490.1"/>
    <property type="molecule type" value="Genomic_DNA"/>
</dbReference>
<dbReference type="SUPFAM" id="SSF56784">
    <property type="entry name" value="HAD-like"/>
    <property type="match status" value="1"/>
</dbReference>
<protein>
    <submittedName>
        <fullName evidence="1">Uncharacterized protein</fullName>
    </submittedName>
</protein>
<accession>A0A7J3JQW8</accession>
<sequence length="170" mass="20176">MTEIFTYVFDIDGVLLDVSQRIVLAEELSHGNTSLFWHYFFSEELLQFDRPRRVGIDILLDRINKGIIIIVTGRPSRLRRITVSQLQSIGIPISSIKEIHMRMDNDLRKSYLFKLETIENLLLKGYTILEVHDDDEEFLKRVRRRLTNSKLYLHSNNHIIELSSRYKTLW</sequence>
<evidence type="ECO:0000313" key="1">
    <source>
        <dbReference type="EMBL" id="HGQ18490.1"/>
    </source>
</evidence>
<dbReference type="Gene3D" id="3.40.50.1000">
    <property type="entry name" value="HAD superfamily/HAD-like"/>
    <property type="match status" value="1"/>
</dbReference>
<dbReference type="AlphaFoldDB" id="A0A7J3JQW8"/>
<reference evidence="1" key="1">
    <citation type="journal article" date="2020" name="mSystems">
        <title>Genome- and Community-Level Interaction Insights into Carbon Utilization and Element Cycling Functions of Hydrothermarchaeota in Hydrothermal Sediment.</title>
        <authorList>
            <person name="Zhou Z."/>
            <person name="Liu Y."/>
            <person name="Xu W."/>
            <person name="Pan J."/>
            <person name="Luo Z.H."/>
            <person name="Li M."/>
        </authorList>
    </citation>
    <scope>NUCLEOTIDE SEQUENCE [LARGE SCALE GENOMIC DNA]</scope>
    <source>
        <strain evidence="1">SpSt-657</strain>
    </source>
</reference>
<dbReference type="InterPro" id="IPR036412">
    <property type="entry name" value="HAD-like_sf"/>
</dbReference>